<dbReference type="SMART" id="SM00327">
    <property type="entry name" value="VWA"/>
    <property type="match status" value="1"/>
</dbReference>
<dbReference type="SUPFAM" id="SSF53300">
    <property type="entry name" value="vWA-like"/>
    <property type="match status" value="1"/>
</dbReference>
<dbReference type="Gene3D" id="1.10.1280.10">
    <property type="entry name" value="Di-copper center containing domain from catechol oxidase"/>
    <property type="match status" value="2"/>
</dbReference>
<dbReference type="PROSITE" id="PS00497">
    <property type="entry name" value="TYROSINASE_1"/>
    <property type="match status" value="1"/>
</dbReference>
<sequence length="870" mass="94849">MRCRKNFIDLTPIERERLADALNDAFSRGVISNLASEHDDHFNHGIHWGPAFLPWHRHFLLRLEWELRQFDDRVSLPYWDWTRSDSRDIDVEPWKSFFGGRNNSGGRFDHWDYARRSHDNGVVLPGLNNVLQELAAGTFSAFRAIECGSHGPGHNWVGESMAGGRSPDDPLFYLHHGNIDRLWAIWQLNHPAPAFEQYSTATGGGCDRVAEAAVDLNSPMMGGATPASMLDHVALGYVYPPDDLLLAAAQAQGNATFISGDPLTVVLETPQVTFNDVPEGDTTHRAALFRITGCGTLMFDAAITAGPFVLADPSPYSFPGSDFPTDQFRIWVQYTGQAPGTLDQGTMRVVAHNAFGDEVWRDDNVPIVANSVRRPRASVTMVLDESGSMLANAGNNRMRLEVLQFAATTFIDQLYDDNGVAMVAFSDGAQTVRDLEVAGALPSLVRNDLRLKISQHGPPDAYPHTCIGAGIQQATNLIGASPISGDFDVNAIIVFTDGIEDRSPRIADVQHLISDRIYAVGVADAANVQNDILRAIADNSGGFMLVTGALAQDDEFLLEKFFIQILAGVLNRDIVRDPEGSVGFGEIARVPFLITRSDIEFDAVALTRAPQFLAIALQAPDGTLISVSQLPAGSYRPGSTSRTLRVTLPILLDGKEHWEGEWHLLLALMGRGDAAKLTHIPSAISVPGQAPRLPFHALFHARSNLNMRATMSQSGVAPGSTLYLRATLTEYGRPLATHPVVNATLTLPDQSTALLSLHETNVGVFEASVMATQNGAHLFHLVAEGFASRGQRFTREQLLSAVIGRAPQPGDSRPGDGGDGLKDFLCCLLSEHVLTDRFARSAERLGIDIEHLRRCAKQLCADEPQPPIIR</sequence>
<keyword evidence="3" id="KW-0186">Copper</keyword>
<dbReference type="PROSITE" id="PS50234">
    <property type="entry name" value="VWFA"/>
    <property type="match status" value="1"/>
</dbReference>
<feature type="domain" description="VWFA" evidence="4">
    <location>
        <begin position="378"/>
        <end position="566"/>
    </location>
</feature>
<dbReference type="InterPro" id="IPR002035">
    <property type="entry name" value="VWF_A"/>
</dbReference>
<dbReference type="EMBL" id="CP016619">
    <property type="protein sequence ID" value="ANY84025.1"/>
    <property type="molecule type" value="Genomic_DNA"/>
</dbReference>
<dbReference type="AlphaFoldDB" id="A0A1B2EVM5"/>
<evidence type="ECO:0000313" key="5">
    <source>
        <dbReference type="EMBL" id="ANY84025.1"/>
    </source>
</evidence>
<dbReference type="InterPro" id="IPR050316">
    <property type="entry name" value="Tyrosinase/Hemocyanin"/>
</dbReference>
<dbReference type="OrthoDB" id="2874181at2"/>
<dbReference type="Pfam" id="PF00264">
    <property type="entry name" value="Tyrosinase"/>
    <property type="match status" value="2"/>
</dbReference>
<comment type="similarity">
    <text evidence="1">Belongs to the tyrosinase family.</text>
</comment>
<dbReference type="InterPro" id="IPR002227">
    <property type="entry name" value="Tyrosinase_Cu-bd"/>
</dbReference>
<dbReference type="Pfam" id="PF13519">
    <property type="entry name" value="VWA_2"/>
    <property type="match status" value="1"/>
</dbReference>
<gene>
    <name evidence="5" type="ORF">BB934_37820</name>
</gene>
<dbReference type="KEGG" id="moc:BB934_37820"/>
<evidence type="ECO:0000259" key="4">
    <source>
        <dbReference type="PROSITE" id="PS50234"/>
    </source>
</evidence>
<dbReference type="GO" id="GO:0016491">
    <property type="term" value="F:oxidoreductase activity"/>
    <property type="evidence" value="ECO:0007669"/>
    <property type="project" value="InterPro"/>
</dbReference>
<geneLocation type="plasmid" evidence="5">
    <name>unnamed2</name>
</geneLocation>
<keyword evidence="5" id="KW-0614">Plasmid</keyword>
<dbReference type="SUPFAM" id="SSF48056">
    <property type="entry name" value="Di-copper centre-containing domain"/>
    <property type="match status" value="1"/>
</dbReference>
<protein>
    <recommendedName>
        <fullName evidence="4">VWFA domain-containing protein</fullName>
    </recommendedName>
</protein>
<dbReference type="CDD" id="cd00198">
    <property type="entry name" value="vWFA"/>
    <property type="match status" value="1"/>
</dbReference>
<dbReference type="PANTHER" id="PTHR11474">
    <property type="entry name" value="TYROSINASE FAMILY MEMBER"/>
    <property type="match status" value="1"/>
</dbReference>
<dbReference type="PRINTS" id="PR00092">
    <property type="entry name" value="TYROSINASE"/>
</dbReference>
<dbReference type="RefSeq" id="WP_099514959.1">
    <property type="nucleotide sequence ID" value="NZ_CP016619.1"/>
</dbReference>
<evidence type="ECO:0000256" key="2">
    <source>
        <dbReference type="ARBA" id="ARBA00022723"/>
    </source>
</evidence>
<dbReference type="PANTHER" id="PTHR11474:SF126">
    <property type="entry name" value="TYROSINASE-LIKE PROTEIN TYR-1-RELATED"/>
    <property type="match status" value="1"/>
</dbReference>
<organism evidence="5">
    <name type="scientific">Microvirga ossetica</name>
    <dbReference type="NCBI Taxonomy" id="1882682"/>
    <lineage>
        <taxon>Bacteria</taxon>
        <taxon>Pseudomonadati</taxon>
        <taxon>Pseudomonadota</taxon>
        <taxon>Alphaproteobacteria</taxon>
        <taxon>Hyphomicrobiales</taxon>
        <taxon>Methylobacteriaceae</taxon>
        <taxon>Microvirga</taxon>
    </lineage>
</organism>
<dbReference type="Gene3D" id="3.40.50.410">
    <property type="entry name" value="von Willebrand factor, type A domain"/>
    <property type="match status" value="1"/>
</dbReference>
<name>A0A1B2EVM5_9HYPH</name>
<dbReference type="GO" id="GO:0046872">
    <property type="term" value="F:metal ion binding"/>
    <property type="evidence" value="ECO:0007669"/>
    <property type="project" value="UniProtKB-KW"/>
</dbReference>
<dbReference type="InterPro" id="IPR008922">
    <property type="entry name" value="Di-copper_centre_dom_sf"/>
</dbReference>
<proteinExistence type="inferred from homology"/>
<evidence type="ECO:0000256" key="3">
    <source>
        <dbReference type="ARBA" id="ARBA00023008"/>
    </source>
</evidence>
<dbReference type="PROSITE" id="PS00498">
    <property type="entry name" value="TYROSINASE_2"/>
    <property type="match status" value="1"/>
</dbReference>
<keyword evidence="2" id="KW-0479">Metal-binding</keyword>
<dbReference type="InterPro" id="IPR036465">
    <property type="entry name" value="vWFA_dom_sf"/>
</dbReference>
<accession>A0A1B2EVM5</accession>
<evidence type="ECO:0000256" key="1">
    <source>
        <dbReference type="ARBA" id="ARBA00009928"/>
    </source>
</evidence>
<reference evidence="5" key="1">
    <citation type="submission" date="2016-07" db="EMBL/GenBank/DDBJ databases">
        <title>Microvirga ossetica sp. nov. a new species of rhizobia isolated from root nodules of the legume species Vicia alpestris Steven originated from North Ossetia region in the Caucasus.</title>
        <authorList>
            <person name="Safronova V.I."/>
            <person name="Kuznetsova I.G."/>
            <person name="Sazanova A.L."/>
            <person name="Belimov A."/>
            <person name="Andronov E."/>
            <person name="Osledkin Y.S."/>
            <person name="Onishchuk O.P."/>
            <person name="Kurchak O.N."/>
            <person name="Shaposhnikov A.I."/>
            <person name="Willems A."/>
            <person name="Tikhonovich I.A."/>
        </authorList>
    </citation>
    <scope>NUCLEOTIDE SEQUENCE [LARGE SCALE GENOMIC DNA]</scope>
    <source>
        <strain evidence="5">V5/3M</strain>
        <plasmid evidence="5">unnamed2</plasmid>
    </source>
</reference>